<name>A0ABR0AAM9_9CRUS</name>
<sequence>MRLNARSIAQRGQCALRYSIKSLFCAACVSCVLIRPMIVYALRDRRPIVELFDSSSPKTKN</sequence>
<evidence type="ECO:0000313" key="1">
    <source>
        <dbReference type="EMBL" id="KAK4022177.1"/>
    </source>
</evidence>
<comment type="caution">
    <text evidence="1">The sequence shown here is derived from an EMBL/GenBank/DDBJ whole genome shotgun (WGS) entry which is preliminary data.</text>
</comment>
<proteinExistence type="predicted"/>
<reference evidence="1 2" key="1">
    <citation type="journal article" date="2023" name="Nucleic Acids Res.">
        <title>The hologenome of Daphnia magna reveals possible DNA methylation and microbiome-mediated evolution of the host genome.</title>
        <authorList>
            <person name="Chaturvedi A."/>
            <person name="Li X."/>
            <person name="Dhandapani V."/>
            <person name="Marshall H."/>
            <person name="Kissane S."/>
            <person name="Cuenca-Cambronero M."/>
            <person name="Asole G."/>
            <person name="Calvet F."/>
            <person name="Ruiz-Romero M."/>
            <person name="Marangio P."/>
            <person name="Guigo R."/>
            <person name="Rago D."/>
            <person name="Mirbahai L."/>
            <person name="Eastwood N."/>
            <person name="Colbourne J.K."/>
            <person name="Zhou J."/>
            <person name="Mallon E."/>
            <person name="Orsini L."/>
        </authorList>
    </citation>
    <scope>NUCLEOTIDE SEQUENCE [LARGE SCALE GENOMIC DNA]</scope>
    <source>
        <strain evidence="1">LRV0_1</strain>
    </source>
</reference>
<protein>
    <submittedName>
        <fullName evidence="1">Uncharacterized protein</fullName>
    </submittedName>
</protein>
<gene>
    <name evidence="1" type="ORF">OUZ56_007657</name>
</gene>
<dbReference type="Proteomes" id="UP001234178">
    <property type="component" value="Unassembled WGS sequence"/>
</dbReference>
<accession>A0ABR0AAM9</accession>
<dbReference type="EMBL" id="JAOYFB010000037">
    <property type="protein sequence ID" value="KAK4022177.1"/>
    <property type="molecule type" value="Genomic_DNA"/>
</dbReference>
<organism evidence="1 2">
    <name type="scientific">Daphnia magna</name>
    <dbReference type="NCBI Taxonomy" id="35525"/>
    <lineage>
        <taxon>Eukaryota</taxon>
        <taxon>Metazoa</taxon>
        <taxon>Ecdysozoa</taxon>
        <taxon>Arthropoda</taxon>
        <taxon>Crustacea</taxon>
        <taxon>Branchiopoda</taxon>
        <taxon>Diplostraca</taxon>
        <taxon>Cladocera</taxon>
        <taxon>Anomopoda</taxon>
        <taxon>Daphniidae</taxon>
        <taxon>Daphnia</taxon>
    </lineage>
</organism>
<evidence type="ECO:0000313" key="2">
    <source>
        <dbReference type="Proteomes" id="UP001234178"/>
    </source>
</evidence>
<keyword evidence="2" id="KW-1185">Reference proteome</keyword>